<dbReference type="SUPFAM" id="SSF55383">
    <property type="entry name" value="Copper amine oxidase, domain N"/>
    <property type="match status" value="2"/>
</dbReference>
<dbReference type="Proteomes" id="UP000002217">
    <property type="component" value="Chromosome"/>
</dbReference>
<feature type="chain" id="PRO_5002993604" evidence="1">
    <location>
        <begin position="27"/>
        <end position="749"/>
    </location>
</feature>
<evidence type="ECO:0000259" key="2">
    <source>
        <dbReference type="Pfam" id="PF07833"/>
    </source>
</evidence>
<dbReference type="KEGG" id="dae:Dtox_0546"/>
<keyword evidence="1" id="KW-0732">Signal</keyword>
<dbReference type="Gene3D" id="3.30.457.10">
    <property type="entry name" value="Copper amine oxidase-like, N-terminal domain"/>
    <property type="match status" value="1"/>
</dbReference>
<organism evidence="3 4">
    <name type="scientific">Desulfofarcimen acetoxidans (strain ATCC 49208 / DSM 771 / KCTC 5769 / VKM B-1644 / 5575)</name>
    <name type="common">Desulfotomaculum acetoxidans</name>
    <dbReference type="NCBI Taxonomy" id="485916"/>
    <lineage>
        <taxon>Bacteria</taxon>
        <taxon>Bacillati</taxon>
        <taxon>Bacillota</taxon>
        <taxon>Clostridia</taxon>
        <taxon>Eubacteriales</taxon>
        <taxon>Peptococcaceae</taxon>
        <taxon>Desulfofarcimen</taxon>
    </lineage>
</organism>
<feature type="domain" description="Copper amine oxidase-like N-terminal" evidence="2">
    <location>
        <begin position="636"/>
        <end position="746"/>
    </location>
</feature>
<dbReference type="RefSeq" id="WP_015756185.1">
    <property type="nucleotide sequence ID" value="NC_013216.1"/>
</dbReference>
<dbReference type="eggNOG" id="COG4987">
    <property type="taxonomic scope" value="Bacteria"/>
</dbReference>
<dbReference type="InterPro" id="IPR012854">
    <property type="entry name" value="Cu_amine_oxidase-like_N"/>
</dbReference>
<name>C8W611_DESAS</name>
<accession>C8W611</accession>
<dbReference type="AlphaFoldDB" id="C8W611"/>
<dbReference type="EMBL" id="CP001720">
    <property type="protein sequence ID" value="ACV61466.1"/>
    <property type="molecule type" value="Genomic_DNA"/>
</dbReference>
<dbReference type="STRING" id="485916.Dtox_0546"/>
<dbReference type="Pfam" id="PF07833">
    <property type="entry name" value="Cu_amine_oxidN1"/>
    <property type="match status" value="1"/>
</dbReference>
<dbReference type="OrthoDB" id="2023214at2"/>
<evidence type="ECO:0000313" key="4">
    <source>
        <dbReference type="Proteomes" id="UP000002217"/>
    </source>
</evidence>
<keyword evidence="4" id="KW-1185">Reference proteome</keyword>
<dbReference type="HOGENOM" id="CLU_009282_0_0_9"/>
<gene>
    <name evidence="3" type="ordered locus">Dtox_0546</name>
</gene>
<feature type="signal peptide" evidence="1">
    <location>
        <begin position="1"/>
        <end position="26"/>
    </location>
</feature>
<sequence length="749" mass="80862">MRYKVLILFAFYMLFSLSIGNQSAFASTVNKVLNVPTIKSATTTSLGTLMIKEEYPMTLKKGDILCVNLPSYIAMKQVHIDFFYDYDVTTVNSAVYSLSANDFKNMTCFSDNDNILSMQVENEQNFTLKINKIPENSTAKTFRFYIYFDSVTCKIKATDGDETKVILDGSGGFSSDTQTIAKVYAYGNGTTASAISSETLTDLGGETGTIVIKENGPGALEINTDTSDPDNCKEQKTVKLVLSAGVSWTSANIIATGGFTNSDIGYLIDVDSSGRSVLYLQINNKTTDATGSGRITLTGEVDVDSSIAQPGEIYAYYEGSNPGVSTATLTVATFKMPGCKVGNSTPTEVIAGHKDQAIGDIIIMQGLTGDLTSGRTVTFTLPEGVKWRSYPTNNAKMLDQATPVGSDGRTIKYTVPFPQPGSSSCILRNGSVDLAFDAPSQIEITVGGSVFSTEGKTIVANVITPIKLTASETDIFVGKQKQAVGDLIINETVAGTLRALDRNQSRAVLEIMLPPGVTFNKDNPPVVKVTDGDLVLFTDQVGLDSENQRTLLIPVSKSSSVSSTIEISNVILDVNRMVPEGSVKVEVGGTALTETDDLFNGSQNFLKAVIANCPTAAPQEIKTKAIFTIDSNSYEFNDKKYDMDVAPYIKNDRTYGPVRYIAYALGLNEQDVQWDASSQTVTLMHGGRVVQMKAGQPTMLVQGTEISIDAEPEIIEPGRLMLPYRWAASALNGNITWDADKKQVTVQNY</sequence>
<evidence type="ECO:0000313" key="3">
    <source>
        <dbReference type="EMBL" id="ACV61466.1"/>
    </source>
</evidence>
<evidence type="ECO:0000256" key="1">
    <source>
        <dbReference type="SAM" id="SignalP"/>
    </source>
</evidence>
<protein>
    <submittedName>
        <fullName evidence="3">Copper amine oxidase domain protein</fullName>
    </submittedName>
</protein>
<reference evidence="3 4" key="1">
    <citation type="journal article" date="2009" name="Stand. Genomic Sci.">
        <title>Complete genome sequence of Desulfotomaculum acetoxidans type strain (5575).</title>
        <authorList>
            <person name="Spring S."/>
            <person name="Lapidus A."/>
            <person name="Schroder M."/>
            <person name="Gleim D."/>
            <person name="Sims D."/>
            <person name="Meincke L."/>
            <person name="Glavina Del Rio T."/>
            <person name="Tice H."/>
            <person name="Copeland A."/>
            <person name="Cheng J.F."/>
            <person name="Lucas S."/>
            <person name="Chen F."/>
            <person name="Nolan M."/>
            <person name="Bruce D."/>
            <person name="Goodwin L."/>
            <person name="Pitluck S."/>
            <person name="Ivanova N."/>
            <person name="Mavromatis K."/>
            <person name="Mikhailova N."/>
            <person name="Pati A."/>
            <person name="Chen A."/>
            <person name="Palaniappan K."/>
            <person name="Land M."/>
            <person name="Hauser L."/>
            <person name="Chang Y.J."/>
            <person name="Jeffries C.D."/>
            <person name="Chain P."/>
            <person name="Saunders E."/>
            <person name="Brettin T."/>
            <person name="Detter J.C."/>
            <person name="Goker M."/>
            <person name="Bristow J."/>
            <person name="Eisen J.A."/>
            <person name="Markowitz V."/>
            <person name="Hugenholtz P."/>
            <person name="Kyrpides N.C."/>
            <person name="Klenk H.P."/>
            <person name="Han C."/>
        </authorList>
    </citation>
    <scope>NUCLEOTIDE SEQUENCE [LARGE SCALE GENOMIC DNA]</scope>
    <source>
        <strain evidence="4">ATCC 49208 / DSM 771 / VKM B-1644</strain>
    </source>
</reference>
<proteinExistence type="predicted"/>
<dbReference type="InterPro" id="IPR036582">
    <property type="entry name" value="Mao_N_sf"/>
</dbReference>